<dbReference type="EMBL" id="JH816769">
    <property type="protein sequence ID" value="EKC19441.1"/>
    <property type="molecule type" value="Genomic_DNA"/>
</dbReference>
<name>K1QD52_MAGGI</name>
<protein>
    <submittedName>
        <fullName evidence="1">Uncharacterized protein</fullName>
    </submittedName>
</protein>
<dbReference type="HOGENOM" id="CLU_3089291_0_0_1"/>
<dbReference type="InParanoid" id="K1QD52"/>
<dbReference type="AlphaFoldDB" id="K1QD52"/>
<evidence type="ECO:0000313" key="1">
    <source>
        <dbReference type="EMBL" id="EKC19441.1"/>
    </source>
</evidence>
<proteinExistence type="predicted"/>
<accession>K1QD52</accession>
<sequence>MEWNNTMSMLKYNRLLHKSNTYEKITRETKRLKSTSKGKIDTRVYCHHIKCF</sequence>
<organism evidence="1">
    <name type="scientific">Magallana gigas</name>
    <name type="common">Pacific oyster</name>
    <name type="synonym">Crassostrea gigas</name>
    <dbReference type="NCBI Taxonomy" id="29159"/>
    <lineage>
        <taxon>Eukaryota</taxon>
        <taxon>Metazoa</taxon>
        <taxon>Spiralia</taxon>
        <taxon>Lophotrochozoa</taxon>
        <taxon>Mollusca</taxon>
        <taxon>Bivalvia</taxon>
        <taxon>Autobranchia</taxon>
        <taxon>Pteriomorphia</taxon>
        <taxon>Ostreida</taxon>
        <taxon>Ostreoidea</taxon>
        <taxon>Ostreidae</taxon>
        <taxon>Magallana</taxon>
    </lineage>
</organism>
<reference evidence="1" key="1">
    <citation type="journal article" date="2012" name="Nature">
        <title>The oyster genome reveals stress adaptation and complexity of shell formation.</title>
        <authorList>
            <person name="Zhang G."/>
            <person name="Fang X."/>
            <person name="Guo X."/>
            <person name="Li L."/>
            <person name="Luo R."/>
            <person name="Xu F."/>
            <person name="Yang P."/>
            <person name="Zhang L."/>
            <person name="Wang X."/>
            <person name="Qi H."/>
            <person name="Xiong Z."/>
            <person name="Que H."/>
            <person name="Xie Y."/>
            <person name="Holland P.W."/>
            <person name="Paps J."/>
            <person name="Zhu Y."/>
            <person name="Wu F."/>
            <person name="Chen Y."/>
            <person name="Wang J."/>
            <person name="Peng C."/>
            <person name="Meng J."/>
            <person name="Yang L."/>
            <person name="Liu J."/>
            <person name="Wen B."/>
            <person name="Zhang N."/>
            <person name="Huang Z."/>
            <person name="Zhu Q."/>
            <person name="Feng Y."/>
            <person name="Mount A."/>
            <person name="Hedgecock D."/>
            <person name="Xu Z."/>
            <person name="Liu Y."/>
            <person name="Domazet-Loso T."/>
            <person name="Du Y."/>
            <person name="Sun X."/>
            <person name="Zhang S."/>
            <person name="Liu B."/>
            <person name="Cheng P."/>
            <person name="Jiang X."/>
            <person name="Li J."/>
            <person name="Fan D."/>
            <person name="Wang W."/>
            <person name="Fu W."/>
            <person name="Wang T."/>
            <person name="Wang B."/>
            <person name="Zhang J."/>
            <person name="Peng Z."/>
            <person name="Li Y."/>
            <person name="Li N."/>
            <person name="Wang J."/>
            <person name="Chen M."/>
            <person name="He Y."/>
            <person name="Tan F."/>
            <person name="Song X."/>
            <person name="Zheng Q."/>
            <person name="Huang R."/>
            <person name="Yang H."/>
            <person name="Du X."/>
            <person name="Chen L."/>
            <person name="Yang M."/>
            <person name="Gaffney P.M."/>
            <person name="Wang S."/>
            <person name="Luo L."/>
            <person name="She Z."/>
            <person name="Ming Y."/>
            <person name="Huang W."/>
            <person name="Zhang S."/>
            <person name="Huang B."/>
            <person name="Zhang Y."/>
            <person name="Qu T."/>
            <person name="Ni P."/>
            <person name="Miao G."/>
            <person name="Wang J."/>
            <person name="Wang Q."/>
            <person name="Steinberg C.E."/>
            <person name="Wang H."/>
            <person name="Li N."/>
            <person name="Qian L."/>
            <person name="Zhang G."/>
            <person name="Li Y."/>
            <person name="Yang H."/>
            <person name="Liu X."/>
            <person name="Wang J."/>
            <person name="Yin Y."/>
            <person name="Wang J."/>
        </authorList>
    </citation>
    <scope>NUCLEOTIDE SEQUENCE [LARGE SCALE GENOMIC DNA]</scope>
    <source>
        <strain evidence="1">05x7-T-G4-1.051#20</strain>
    </source>
</reference>
<gene>
    <name evidence="1" type="ORF">CGI_10008473</name>
</gene>